<organism evidence="1 2">
    <name type="scientific">Datura stramonium</name>
    <name type="common">Jimsonweed</name>
    <name type="synonym">Common thornapple</name>
    <dbReference type="NCBI Taxonomy" id="4076"/>
    <lineage>
        <taxon>Eukaryota</taxon>
        <taxon>Viridiplantae</taxon>
        <taxon>Streptophyta</taxon>
        <taxon>Embryophyta</taxon>
        <taxon>Tracheophyta</taxon>
        <taxon>Spermatophyta</taxon>
        <taxon>Magnoliopsida</taxon>
        <taxon>eudicotyledons</taxon>
        <taxon>Gunneridae</taxon>
        <taxon>Pentapetalae</taxon>
        <taxon>asterids</taxon>
        <taxon>lamiids</taxon>
        <taxon>Solanales</taxon>
        <taxon>Solanaceae</taxon>
        <taxon>Solanoideae</taxon>
        <taxon>Datureae</taxon>
        <taxon>Datura</taxon>
    </lineage>
</organism>
<dbReference type="EMBL" id="JACEIK010002935">
    <property type="protein sequence ID" value="MCD9639525.1"/>
    <property type="molecule type" value="Genomic_DNA"/>
</dbReference>
<sequence>EYKSERLERGSKIEILVLESFREEFRMSLKEGLKELHAFMDQRPWIHAMKVVFSTY</sequence>
<evidence type="ECO:0000313" key="2">
    <source>
        <dbReference type="Proteomes" id="UP000823775"/>
    </source>
</evidence>
<feature type="non-terminal residue" evidence="1">
    <location>
        <position position="56"/>
    </location>
</feature>
<keyword evidence="2" id="KW-1185">Reference proteome</keyword>
<proteinExistence type="predicted"/>
<dbReference type="Proteomes" id="UP000823775">
    <property type="component" value="Unassembled WGS sequence"/>
</dbReference>
<comment type="caution">
    <text evidence="1">The sequence shown here is derived from an EMBL/GenBank/DDBJ whole genome shotgun (WGS) entry which is preliminary data.</text>
</comment>
<feature type="non-terminal residue" evidence="1">
    <location>
        <position position="1"/>
    </location>
</feature>
<protein>
    <submittedName>
        <fullName evidence="1">Uncharacterized protein</fullName>
    </submittedName>
</protein>
<reference evidence="1 2" key="1">
    <citation type="journal article" date="2021" name="BMC Genomics">
        <title>Datura genome reveals duplications of psychoactive alkaloid biosynthetic genes and high mutation rate following tissue culture.</title>
        <authorList>
            <person name="Rajewski A."/>
            <person name="Carter-House D."/>
            <person name="Stajich J."/>
            <person name="Litt A."/>
        </authorList>
    </citation>
    <scope>NUCLEOTIDE SEQUENCE [LARGE SCALE GENOMIC DNA]</scope>
    <source>
        <strain evidence="1">AR-01</strain>
    </source>
</reference>
<evidence type="ECO:0000313" key="1">
    <source>
        <dbReference type="EMBL" id="MCD9639525.1"/>
    </source>
</evidence>
<gene>
    <name evidence="1" type="ORF">HAX54_024108</name>
</gene>
<accession>A0ABS8V0B1</accession>
<name>A0ABS8V0B1_DATST</name>